<dbReference type="OrthoDB" id="3996471at2759"/>
<dbReference type="InterPro" id="IPR013520">
    <property type="entry name" value="Ribonucl_H"/>
</dbReference>
<feature type="domain" description="Exonuclease" evidence="6">
    <location>
        <begin position="432"/>
        <end position="619"/>
    </location>
</feature>
<dbReference type="PANTHER" id="PTHR12801:SF112">
    <property type="entry name" value="RNA EXONUCLEASE 3"/>
    <property type="match status" value="1"/>
</dbReference>
<organism evidence="7 8">
    <name type="scientific">Salinomyces thailandicus</name>
    <dbReference type="NCBI Taxonomy" id="706561"/>
    <lineage>
        <taxon>Eukaryota</taxon>
        <taxon>Fungi</taxon>
        <taxon>Dikarya</taxon>
        <taxon>Ascomycota</taxon>
        <taxon>Pezizomycotina</taxon>
        <taxon>Dothideomycetes</taxon>
        <taxon>Dothideomycetidae</taxon>
        <taxon>Mycosphaerellales</taxon>
        <taxon>Teratosphaeriaceae</taxon>
        <taxon>Salinomyces</taxon>
    </lineage>
</organism>
<proteinExistence type="inferred from homology"/>
<evidence type="ECO:0000259" key="6">
    <source>
        <dbReference type="SMART" id="SM00479"/>
    </source>
</evidence>
<evidence type="ECO:0000256" key="5">
    <source>
        <dbReference type="SAM" id="MobiDB-lite"/>
    </source>
</evidence>
<reference evidence="7 8" key="1">
    <citation type="submission" date="2017-03" db="EMBL/GenBank/DDBJ databases">
        <title>Genomes of endolithic fungi from Antarctica.</title>
        <authorList>
            <person name="Coleine C."/>
            <person name="Masonjones S."/>
            <person name="Stajich J.E."/>
        </authorList>
    </citation>
    <scope>NUCLEOTIDE SEQUENCE [LARGE SCALE GENOMIC DNA]</scope>
    <source>
        <strain evidence="7 8">CCFEE 6315</strain>
    </source>
</reference>
<feature type="region of interest" description="Disordered" evidence="5">
    <location>
        <begin position="496"/>
        <end position="516"/>
    </location>
</feature>
<accession>A0A4U0TK68</accession>
<feature type="region of interest" description="Disordered" evidence="5">
    <location>
        <begin position="629"/>
        <end position="705"/>
    </location>
</feature>
<comment type="similarity">
    <text evidence="1">Belongs to the REXO1/REXO3 family.</text>
</comment>
<evidence type="ECO:0000256" key="3">
    <source>
        <dbReference type="ARBA" id="ARBA00022801"/>
    </source>
</evidence>
<dbReference type="GO" id="GO:0005634">
    <property type="term" value="C:nucleus"/>
    <property type="evidence" value="ECO:0007669"/>
    <property type="project" value="TreeGrafter"/>
</dbReference>
<protein>
    <recommendedName>
        <fullName evidence="6">Exonuclease domain-containing protein</fullName>
    </recommendedName>
</protein>
<dbReference type="AlphaFoldDB" id="A0A4U0TK68"/>
<dbReference type="SMART" id="SM00479">
    <property type="entry name" value="EXOIII"/>
    <property type="match status" value="1"/>
</dbReference>
<keyword evidence="3" id="KW-0378">Hydrolase</keyword>
<comment type="caution">
    <text evidence="7">The sequence shown here is derived from an EMBL/GenBank/DDBJ whole genome shotgun (WGS) entry which is preliminary data.</text>
</comment>
<feature type="compositionally biased region" description="Basic and acidic residues" evidence="5">
    <location>
        <begin position="667"/>
        <end position="689"/>
    </location>
</feature>
<evidence type="ECO:0000313" key="8">
    <source>
        <dbReference type="Proteomes" id="UP000308549"/>
    </source>
</evidence>
<name>A0A4U0TK68_9PEZI</name>
<dbReference type="Proteomes" id="UP000308549">
    <property type="component" value="Unassembled WGS sequence"/>
</dbReference>
<keyword evidence="2" id="KW-0540">Nuclease</keyword>
<gene>
    <name evidence="7" type="ORF">B0A50_08222</name>
</gene>
<feature type="region of interest" description="Disordered" evidence="5">
    <location>
        <begin position="1"/>
        <end position="134"/>
    </location>
</feature>
<dbReference type="InterPro" id="IPR034922">
    <property type="entry name" value="REX1-like_exo"/>
</dbReference>
<dbReference type="PANTHER" id="PTHR12801">
    <property type="entry name" value="RNA EXONUCLEASE REXO1 / RECO3 FAMILY MEMBER-RELATED"/>
    <property type="match status" value="1"/>
</dbReference>
<dbReference type="SUPFAM" id="SSF53098">
    <property type="entry name" value="Ribonuclease H-like"/>
    <property type="match status" value="1"/>
</dbReference>
<dbReference type="CDD" id="cd06145">
    <property type="entry name" value="REX1_like"/>
    <property type="match status" value="1"/>
</dbReference>
<dbReference type="InterPro" id="IPR012337">
    <property type="entry name" value="RNaseH-like_sf"/>
</dbReference>
<feature type="compositionally biased region" description="Polar residues" evidence="5">
    <location>
        <begin position="1"/>
        <end position="12"/>
    </location>
</feature>
<keyword evidence="4" id="KW-0269">Exonuclease</keyword>
<dbReference type="EMBL" id="NAJL01000079">
    <property type="protein sequence ID" value="TKA22260.1"/>
    <property type="molecule type" value="Genomic_DNA"/>
</dbReference>
<feature type="compositionally biased region" description="Basic and acidic residues" evidence="5">
    <location>
        <begin position="78"/>
        <end position="88"/>
    </location>
</feature>
<evidence type="ECO:0000256" key="1">
    <source>
        <dbReference type="ARBA" id="ARBA00006357"/>
    </source>
</evidence>
<dbReference type="Gene3D" id="3.30.420.10">
    <property type="entry name" value="Ribonuclease H-like superfamily/Ribonuclease H"/>
    <property type="match status" value="1"/>
</dbReference>
<evidence type="ECO:0000256" key="4">
    <source>
        <dbReference type="ARBA" id="ARBA00022839"/>
    </source>
</evidence>
<dbReference type="InterPro" id="IPR036397">
    <property type="entry name" value="RNaseH_sf"/>
</dbReference>
<evidence type="ECO:0000313" key="7">
    <source>
        <dbReference type="EMBL" id="TKA22260.1"/>
    </source>
</evidence>
<dbReference type="GO" id="GO:0004527">
    <property type="term" value="F:exonuclease activity"/>
    <property type="evidence" value="ECO:0007669"/>
    <property type="project" value="UniProtKB-KW"/>
</dbReference>
<dbReference type="GO" id="GO:0003676">
    <property type="term" value="F:nucleic acid binding"/>
    <property type="evidence" value="ECO:0007669"/>
    <property type="project" value="InterPro"/>
</dbReference>
<sequence>MSLTISSSQQPTDDIRPVPELGSRHSHGLLHDQPAQERAVPRRRELSPAIGESAGPPTKRRRIALDKVEDEPPNSTDSIRDRATEGRSQKTLPTRAIPDQAKAGPASLTRSVSPPAKLNGKPAPPSKNTTANPLTTPLVSAVQPKAAEQTISLNPRLIANDPAGHAKRSQLLKLLHGEMTRLNKALLSHNNFIAIKKELLMSEDEIVQLAMEEEENLAATKGTVYGNVIKNRIGVYKKMTTDGWIEQLRMTPLFQRKQGPPPKKRTGQPDQPKPIVTEMTAEEEVAVLSELVVKDQATLAEFDYIPTPPTTEQANEAAAAVEASRNYEICDRCTARFQVFPNRNAEGQVASNGPCKHHPLRKIYPQKTKADTGPKHPYHPCCNSEVGSVGCTSTEYHVFKAATPARLAAVLPFIATPENLSPTKGSDGREVSAVAFDCEMGYTTLGMEVIRVTAVSWPDGGQLLDVLVRPLGIILDLNSRFSGVWPEDIAKGVPITSTTPPSIQPNATSESPSPPLPIAKNPQDARALLCSYLTPTTPLIGHAIENDLNVVRLCHPTIIDTVLAFPHPRGLPLRFGLRMLSSRHLGRAIQQGGERGHDSLEDARATGDLVRVKVGLTWKKLRATGWKLVDRPTGGGKQLVPPPPVKGGTSGAKDGDGGVPGDAVELVNREVPRKRKRDPDVDPDAVKDNDEADGQETGQGPKALL</sequence>
<evidence type="ECO:0000256" key="2">
    <source>
        <dbReference type="ARBA" id="ARBA00022722"/>
    </source>
</evidence>
<dbReference type="InterPro" id="IPR047021">
    <property type="entry name" value="REXO1/3/4-like"/>
</dbReference>
<keyword evidence="8" id="KW-1185">Reference proteome</keyword>